<gene>
    <name evidence="2" type="ORF">GCM10010831_22530</name>
</gene>
<name>A0A917A0G9_9FLAO</name>
<reference evidence="2 3" key="1">
    <citation type="journal article" date="2014" name="Int. J. Syst. Evol. Microbiol.">
        <title>Complete genome sequence of Corynebacterium casei LMG S-19264T (=DSM 44701T), isolated from a smear-ripened cheese.</title>
        <authorList>
            <consortium name="US DOE Joint Genome Institute (JGI-PGF)"/>
            <person name="Walter F."/>
            <person name="Albersmeier A."/>
            <person name="Kalinowski J."/>
            <person name="Ruckert C."/>
        </authorList>
    </citation>
    <scope>NUCLEOTIDE SEQUENCE [LARGE SCALE GENOMIC DNA]</scope>
    <source>
        <strain evidence="2 3">CGMCC 1.12925</strain>
    </source>
</reference>
<dbReference type="AlphaFoldDB" id="A0A917A0G9"/>
<evidence type="ECO:0000256" key="1">
    <source>
        <dbReference type="SAM" id="Phobius"/>
    </source>
</evidence>
<evidence type="ECO:0000313" key="3">
    <source>
        <dbReference type="Proteomes" id="UP000599688"/>
    </source>
</evidence>
<keyword evidence="1" id="KW-0472">Membrane</keyword>
<accession>A0A917A0G9</accession>
<evidence type="ECO:0000313" key="2">
    <source>
        <dbReference type="EMBL" id="GGE20969.1"/>
    </source>
</evidence>
<keyword evidence="1" id="KW-1133">Transmembrane helix</keyword>
<feature type="transmembrane region" description="Helical" evidence="1">
    <location>
        <begin position="15"/>
        <end position="36"/>
    </location>
</feature>
<sequence length="110" mass="12798">MFGVVDVVYINSMGWFYMGLGVFHYALYYSIDYTIYATIENGMYKQNNWFASKTNLTKAKYVKKFAGDITFVLHNKEVRIGSQMLNQESIDAVDQFIQQNEIPCEIIPVR</sequence>
<proteinExistence type="predicted"/>
<dbReference type="EMBL" id="BMGL01000013">
    <property type="protein sequence ID" value="GGE20969.1"/>
    <property type="molecule type" value="Genomic_DNA"/>
</dbReference>
<keyword evidence="3" id="KW-1185">Reference proteome</keyword>
<protein>
    <submittedName>
        <fullName evidence="2">Uncharacterized protein</fullName>
    </submittedName>
</protein>
<organism evidence="2 3">
    <name type="scientific">Psychroflexus salis</name>
    <dbReference type="NCBI Taxonomy" id="1526574"/>
    <lineage>
        <taxon>Bacteria</taxon>
        <taxon>Pseudomonadati</taxon>
        <taxon>Bacteroidota</taxon>
        <taxon>Flavobacteriia</taxon>
        <taxon>Flavobacteriales</taxon>
        <taxon>Flavobacteriaceae</taxon>
        <taxon>Psychroflexus</taxon>
    </lineage>
</organism>
<comment type="caution">
    <text evidence="2">The sequence shown here is derived from an EMBL/GenBank/DDBJ whole genome shotgun (WGS) entry which is preliminary data.</text>
</comment>
<keyword evidence="1" id="KW-0812">Transmembrane</keyword>
<dbReference type="Proteomes" id="UP000599688">
    <property type="component" value="Unassembled WGS sequence"/>
</dbReference>